<reference evidence="1 2" key="1">
    <citation type="journal article" date="2014" name="BMC Genomics">
        <title>Genome sequencing of four Aureobasidium pullulans varieties: biotechnological potential, stress tolerance, and description of new species.</title>
        <authorList>
            <person name="Gostin Ar C."/>
            <person name="Ohm R.A."/>
            <person name="Kogej T."/>
            <person name="Sonjak S."/>
            <person name="Turk M."/>
            <person name="Zajc J."/>
            <person name="Zalar P."/>
            <person name="Grube M."/>
            <person name="Sun H."/>
            <person name="Han J."/>
            <person name="Sharma A."/>
            <person name="Chiniquy J."/>
            <person name="Ngan C.Y."/>
            <person name="Lipzen A."/>
            <person name="Barry K."/>
            <person name="Grigoriev I.V."/>
            <person name="Gunde-Cimerman N."/>
        </authorList>
    </citation>
    <scope>NUCLEOTIDE SEQUENCE [LARGE SCALE GENOMIC DNA]</scope>
    <source>
        <strain evidence="1 2">CBS 110374</strain>
    </source>
</reference>
<evidence type="ECO:0000313" key="1">
    <source>
        <dbReference type="EMBL" id="KEQ60749.1"/>
    </source>
</evidence>
<evidence type="ECO:0000313" key="2">
    <source>
        <dbReference type="Proteomes" id="UP000030672"/>
    </source>
</evidence>
<dbReference type="GeneID" id="63918387"/>
<accession>A0A074VNR8</accession>
<proteinExistence type="predicted"/>
<keyword evidence="2" id="KW-1185">Reference proteome</keyword>
<protein>
    <submittedName>
        <fullName evidence="1">Uncharacterized protein</fullName>
    </submittedName>
</protein>
<dbReference type="HOGENOM" id="CLU_1524824_0_0_1"/>
<dbReference type="Proteomes" id="UP000030672">
    <property type="component" value="Unassembled WGS sequence"/>
</dbReference>
<sequence>MAVQDPQCCGLNGRSLKGNRGLRPLGGKAMLDVHQTFQNQAGHSDSRGQASARGLQYEDEFMSAHRDGLAGQTDATHFSAPVVAFTKESCVRVRRDGRPCYVVIMHSTHKLTPEVHITHQRRLEAGESWFLLILHIMSNLNPVWLLPPTQICGPLSNSGLWTPVKITAPEVDQLAR</sequence>
<dbReference type="RefSeq" id="XP_040877772.1">
    <property type="nucleotide sequence ID" value="XM_041025014.1"/>
</dbReference>
<dbReference type="AlphaFoldDB" id="A0A074VNR8"/>
<name>A0A074VNR8_AURM1</name>
<dbReference type="EMBL" id="KL584841">
    <property type="protein sequence ID" value="KEQ60749.1"/>
    <property type="molecule type" value="Genomic_DNA"/>
</dbReference>
<gene>
    <name evidence="1" type="ORF">M437DRAFT_67915</name>
</gene>
<organism evidence="1 2">
    <name type="scientific">Aureobasidium melanogenum (strain CBS 110374)</name>
    <name type="common">Aureobasidium pullulans var. melanogenum</name>
    <dbReference type="NCBI Taxonomy" id="1043003"/>
    <lineage>
        <taxon>Eukaryota</taxon>
        <taxon>Fungi</taxon>
        <taxon>Dikarya</taxon>
        <taxon>Ascomycota</taxon>
        <taxon>Pezizomycotina</taxon>
        <taxon>Dothideomycetes</taxon>
        <taxon>Dothideomycetidae</taxon>
        <taxon>Dothideales</taxon>
        <taxon>Saccotheciaceae</taxon>
        <taxon>Aureobasidium</taxon>
    </lineage>
</organism>